<reference evidence="5 6" key="1">
    <citation type="submission" date="2018-03" db="EMBL/GenBank/DDBJ databases">
        <title>Genome sequence of Clostridium liquoris DSM 100320.</title>
        <authorList>
            <person name="Poehlein A."/>
            <person name="Daniel R."/>
        </authorList>
    </citation>
    <scope>NUCLEOTIDE SEQUENCE [LARGE SCALE GENOMIC DNA]</scope>
    <source>
        <strain evidence="5 6">DSM 100320</strain>
    </source>
</reference>
<dbReference type="Gene3D" id="3.30.565.10">
    <property type="entry name" value="Histidine kinase-like ATPase, C-terminal domain"/>
    <property type="match status" value="1"/>
</dbReference>
<dbReference type="AlphaFoldDB" id="A0A2T0B1B1"/>
<keyword evidence="3" id="KW-1133">Transmembrane helix</keyword>
<evidence type="ECO:0000256" key="3">
    <source>
        <dbReference type="SAM" id="Phobius"/>
    </source>
</evidence>
<dbReference type="Proteomes" id="UP000239706">
    <property type="component" value="Unassembled WGS sequence"/>
</dbReference>
<evidence type="ECO:0000256" key="2">
    <source>
        <dbReference type="ARBA" id="ARBA00023012"/>
    </source>
</evidence>
<dbReference type="PANTHER" id="PTHR40448">
    <property type="entry name" value="TWO-COMPONENT SENSOR HISTIDINE KINASE"/>
    <property type="match status" value="1"/>
</dbReference>
<feature type="transmembrane region" description="Helical" evidence="3">
    <location>
        <begin position="115"/>
        <end position="132"/>
    </location>
</feature>
<dbReference type="GO" id="GO:0042802">
    <property type="term" value="F:identical protein binding"/>
    <property type="evidence" value="ECO:0007669"/>
    <property type="project" value="TreeGrafter"/>
</dbReference>
<dbReference type="SMART" id="SM00387">
    <property type="entry name" value="HATPase_c"/>
    <property type="match status" value="1"/>
</dbReference>
<comment type="caution">
    <text evidence="5">The sequence shown here is derived from an EMBL/GenBank/DDBJ whole genome shotgun (WGS) entry which is preliminary data.</text>
</comment>
<dbReference type="InterPro" id="IPR003594">
    <property type="entry name" value="HATPase_dom"/>
</dbReference>
<keyword evidence="5" id="KW-0808">Transferase</keyword>
<dbReference type="EMBL" id="PVXO01000064">
    <property type="protein sequence ID" value="PRR77425.1"/>
    <property type="molecule type" value="Genomic_DNA"/>
</dbReference>
<feature type="transmembrane region" description="Helical" evidence="3">
    <location>
        <begin position="182"/>
        <end position="201"/>
    </location>
</feature>
<evidence type="ECO:0000313" key="6">
    <source>
        <dbReference type="Proteomes" id="UP000239706"/>
    </source>
</evidence>
<sequence>MSDYKMFILILLEVGSFMLLWNRFNKKYEKTLYKSVIIVLFTSLVAQITSCIYPQLQFFVNYLFLFLAIKFTFKKKIKYLLLEFGLVMAVFGIMQLTLIIILRLSIPDFMAKDDFIYLLIANLICMLLSLYIYKYLSYGKLKIFLKQESSKIYFFSVNLLIYIVIAKWVWNFKRNEFLDVIALYLIIPIVFILANLFFLEYNMKNNEIKKSLEEYEKYSAVISKLLEDVRRRQHDFKNHLNTIYSLALVSDEKNLKETIAQYMDSLNTSMENMDKVLQIDNTVVTAILYNKINEASKKDIEFKYAIQGFSTFPFKDYELSEVLNNLLDNAFEAVLNSKSDLKRVFLNIGYLEENYIIEIGNTGERIEFNDVGKIFDLGYTTKKGENRGYGLYNVKKIVESYGGRIQLSFENSYTIFSIKLS</sequence>
<feature type="transmembrane region" description="Helical" evidence="3">
    <location>
        <begin position="80"/>
        <end position="103"/>
    </location>
</feature>
<keyword evidence="6" id="KW-1185">Reference proteome</keyword>
<evidence type="ECO:0000313" key="5">
    <source>
        <dbReference type="EMBL" id="PRR77425.1"/>
    </source>
</evidence>
<dbReference type="Pfam" id="PF02518">
    <property type="entry name" value="HATPase_c"/>
    <property type="match status" value="1"/>
</dbReference>
<keyword evidence="2" id="KW-0902">Two-component regulatory system</keyword>
<protein>
    <submittedName>
        <fullName evidence="5">Sensor protein CitS</fullName>
        <ecNumber evidence="5">2.7.13.3</ecNumber>
    </submittedName>
</protein>
<dbReference type="PANTHER" id="PTHR40448:SF1">
    <property type="entry name" value="TWO-COMPONENT SENSOR HISTIDINE KINASE"/>
    <property type="match status" value="1"/>
</dbReference>
<dbReference type="SUPFAM" id="SSF55874">
    <property type="entry name" value="ATPase domain of HSP90 chaperone/DNA topoisomerase II/histidine kinase"/>
    <property type="match status" value="1"/>
</dbReference>
<gene>
    <name evidence="5" type="primary">citS_2</name>
    <name evidence="5" type="ORF">CLLI_23380</name>
</gene>
<keyword evidence="3" id="KW-0812">Transmembrane</keyword>
<feature type="transmembrane region" description="Helical" evidence="3">
    <location>
        <begin position="6"/>
        <end position="24"/>
    </location>
</feature>
<proteinExistence type="predicted"/>
<keyword evidence="3" id="KW-0472">Membrane</keyword>
<dbReference type="OrthoDB" id="9792686at2"/>
<dbReference type="PROSITE" id="PS50109">
    <property type="entry name" value="HIS_KIN"/>
    <property type="match status" value="1"/>
</dbReference>
<evidence type="ECO:0000256" key="1">
    <source>
        <dbReference type="ARBA" id="ARBA00022777"/>
    </source>
</evidence>
<dbReference type="InterPro" id="IPR036890">
    <property type="entry name" value="HATPase_C_sf"/>
</dbReference>
<keyword evidence="1" id="KW-0418">Kinase</keyword>
<feature type="transmembrane region" description="Helical" evidence="3">
    <location>
        <begin position="152"/>
        <end position="170"/>
    </location>
</feature>
<dbReference type="GO" id="GO:0000160">
    <property type="term" value="P:phosphorelay signal transduction system"/>
    <property type="evidence" value="ECO:0007669"/>
    <property type="project" value="UniProtKB-KW"/>
</dbReference>
<name>A0A2T0B1B1_9CLOT</name>
<organism evidence="5 6">
    <name type="scientific">Clostridium liquoris</name>
    <dbReference type="NCBI Taxonomy" id="1289519"/>
    <lineage>
        <taxon>Bacteria</taxon>
        <taxon>Bacillati</taxon>
        <taxon>Bacillota</taxon>
        <taxon>Clostridia</taxon>
        <taxon>Eubacteriales</taxon>
        <taxon>Clostridiaceae</taxon>
        <taxon>Clostridium</taxon>
    </lineage>
</organism>
<dbReference type="InterPro" id="IPR005467">
    <property type="entry name" value="His_kinase_dom"/>
</dbReference>
<dbReference type="GO" id="GO:0004673">
    <property type="term" value="F:protein histidine kinase activity"/>
    <property type="evidence" value="ECO:0007669"/>
    <property type="project" value="UniProtKB-EC"/>
</dbReference>
<dbReference type="EC" id="2.7.13.3" evidence="5"/>
<feature type="domain" description="Histidine kinase" evidence="4">
    <location>
        <begin position="231"/>
        <end position="421"/>
    </location>
</feature>
<accession>A0A2T0B1B1</accession>
<evidence type="ECO:0000259" key="4">
    <source>
        <dbReference type="PROSITE" id="PS50109"/>
    </source>
</evidence>
<dbReference type="RefSeq" id="WP_106064387.1">
    <property type="nucleotide sequence ID" value="NZ_PVXO01000064.1"/>
</dbReference>